<dbReference type="AlphaFoldDB" id="A0A091B0A3"/>
<dbReference type="GO" id="GO:0016787">
    <property type="term" value="F:hydrolase activity"/>
    <property type="evidence" value="ECO:0007669"/>
    <property type="project" value="UniProtKB-KW"/>
</dbReference>
<dbReference type="SFLD" id="SFLDG01129">
    <property type="entry name" value="C1.5:_HAD__Beta-PGM__Phosphata"/>
    <property type="match status" value="1"/>
</dbReference>
<dbReference type="SUPFAM" id="SSF56784">
    <property type="entry name" value="HAD-like"/>
    <property type="match status" value="1"/>
</dbReference>
<dbReference type="OrthoDB" id="367448at2"/>
<dbReference type="SFLD" id="SFLDS00003">
    <property type="entry name" value="Haloacid_Dehalogenase"/>
    <property type="match status" value="1"/>
</dbReference>
<evidence type="ECO:0008006" key="4">
    <source>
        <dbReference type="Google" id="ProtNLM"/>
    </source>
</evidence>
<dbReference type="PATRIC" id="fig|1384056.3.peg.1608"/>
<dbReference type="InterPro" id="IPR023214">
    <property type="entry name" value="HAD_sf"/>
</dbReference>
<dbReference type="RefSeq" id="WP_034212554.1">
    <property type="nucleotide sequence ID" value="NZ_AVCK01000021.1"/>
</dbReference>
<dbReference type="Proteomes" id="UP000029393">
    <property type="component" value="Unassembled WGS sequence"/>
</dbReference>
<evidence type="ECO:0000256" key="1">
    <source>
        <dbReference type="ARBA" id="ARBA00022801"/>
    </source>
</evidence>
<reference evidence="2 3" key="1">
    <citation type="submission" date="2013-09" db="EMBL/GenBank/DDBJ databases">
        <title>Genome sequencing of Arenimonas metalli.</title>
        <authorList>
            <person name="Chen F."/>
            <person name="Wang G."/>
        </authorList>
    </citation>
    <scope>NUCLEOTIDE SEQUENCE [LARGE SCALE GENOMIC DNA]</scope>
    <source>
        <strain evidence="2 3">CF5-1</strain>
    </source>
</reference>
<name>A0A091B0A3_9GAMM</name>
<dbReference type="STRING" id="1384056.N787_11975"/>
<dbReference type="Gene3D" id="3.40.50.1000">
    <property type="entry name" value="HAD superfamily/HAD-like"/>
    <property type="match status" value="1"/>
</dbReference>
<dbReference type="Pfam" id="PF00702">
    <property type="entry name" value="Hydrolase"/>
    <property type="match status" value="1"/>
</dbReference>
<comment type="caution">
    <text evidence="2">The sequence shown here is derived from an EMBL/GenBank/DDBJ whole genome shotgun (WGS) entry which is preliminary data.</text>
</comment>
<proteinExistence type="predicted"/>
<dbReference type="InterPro" id="IPR051540">
    <property type="entry name" value="S-2-haloacid_dehalogenase"/>
</dbReference>
<organism evidence="2 3">
    <name type="scientific">Arenimonas metalli CF5-1</name>
    <dbReference type="NCBI Taxonomy" id="1384056"/>
    <lineage>
        <taxon>Bacteria</taxon>
        <taxon>Pseudomonadati</taxon>
        <taxon>Pseudomonadota</taxon>
        <taxon>Gammaproteobacteria</taxon>
        <taxon>Lysobacterales</taxon>
        <taxon>Lysobacteraceae</taxon>
        <taxon>Arenimonas</taxon>
    </lineage>
</organism>
<protein>
    <recommendedName>
        <fullName evidence="4">HAD family hydrolase</fullName>
    </recommendedName>
</protein>
<dbReference type="NCBIfam" id="TIGR01509">
    <property type="entry name" value="HAD-SF-IA-v3"/>
    <property type="match status" value="1"/>
</dbReference>
<dbReference type="InterPro" id="IPR006439">
    <property type="entry name" value="HAD-SF_hydro_IA"/>
</dbReference>
<dbReference type="NCBIfam" id="TIGR01549">
    <property type="entry name" value="HAD-SF-IA-v1"/>
    <property type="match status" value="1"/>
</dbReference>
<sequence length="243" mass="27411">MNLRPLALSLDLDDTLWPIWPAIERAEMALDAFLREHAPRTAANFPIHRMRKLREQVAARHPEYAHDFSQQRKLSLLHALETSGDPGHHLEPAYEAFIASRNRVDFYPDVPEALARLSSRLPIAALTNGNADLARIGIDHHFQVFVSAREHGHAKPDAPIFHATCERLGRAPAEVLHIGDDPLLDVAGARRAGLRSCWINREKQRWPANLPRPDLEFATLAGLADWLDHHVFAPEHLATPETR</sequence>
<keyword evidence="3" id="KW-1185">Reference proteome</keyword>
<dbReference type="eggNOG" id="COG1011">
    <property type="taxonomic scope" value="Bacteria"/>
</dbReference>
<dbReference type="PANTHER" id="PTHR43316:SF3">
    <property type="entry name" value="HALOACID DEHALOGENASE, TYPE II (AFU_ORTHOLOGUE AFUA_2G07750)-RELATED"/>
    <property type="match status" value="1"/>
</dbReference>
<dbReference type="InterPro" id="IPR036412">
    <property type="entry name" value="HAD-like_sf"/>
</dbReference>
<evidence type="ECO:0000313" key="3">
    <source>
        <dbReference type="Proteomes" id="UP000029393"/>
    </source>
</evidence>
<dbReference type="EMBL" id="AVCK01000021">
    <property type="protein sequence ID" value="KFN45998.1"/>
    <property type="molecule type" value="Genomic_DNA"/>
</dbReference>
<evidence type="ECO:0000313" key="2">
    <source>
        <dbReference type="EMBL" id="KFN45998.1"/>
    </source>
</evidence>
<dbReference type="PANTHER" id="PTHR43316">
    <property type="entry name" value="HYDROLASE, HALOACID DELAHOGENASE-RELATED"/>
    <property type="match status" value="1"/>
</dbReference>
<accession>A0A091B0A3</accession>
<dbReference type="Gene3D" id="1.20.120.1600">
    <property type="match status" value="1"/>
</dbReference>
<gene>
    <name evidence="2" type="ORF">N787_11975</name>
</gene>
<keyword evidence="1" id="KW-0378">Hydrolase</keyword>